<dbReference type="Proteomes" id="UP000499080">
    <property type="component" value="Unassembled WGS sequence"/>
</dbReference>
<sequence>MYKLQEEEQYRKSNSLDMQMRKSYLRTVDSVGGLQFHMNNCCRFSVQDCWEPLNMSIPMEGKSDRIFLLFCCVTADFVFCYLQVAKCLIPSKWEGVYLGFYFTCLINAALGDWGNTCGLLGIVFDSSPSILVDCKPNGMRRNWMMSIRIGIAQSGLKFSSHRNQDPVYDN</sequence>
<proteinExistence type="predicted"/>
<accession>A0A4Y1ZXA7</accession>
<dbReference type="AlphaFoldDB" id="A0A4Y1ZXA7"/>
<keyword evidence="2" id="KW-1185">Reference proteome</keyword>
<evidence type="ECO:0000313" key="1">
    <source>
        <dbReference type="EMBL" id="GBL72098.1"/>
    </source>
</evidence>
<name>A0A4Y1ZXA7_ARAVE</name>
<organism evidence="1 2">
    <name type="scientific">Araneus ventricosus</name>
    <name type="common">Orbweaver spider</name>
    <name type="synonym">Epeira ventricosa</name>
    <dbReference type="NCBI Taxonomy" id="182803"/>
    <lineage>
        <taxon>Eukaryota</taxon>
        <taxon>Metazoa</taxon>
        <taxon>Ecdysozoa</taxon>
        <taxon>Arthropoda</taxon>
        <taxon>Chelicerata</taxon>
        <taxon>Arachnida</taxon>
        <taxon>Araneae</taxon>
        <taxon>Araneomorphae</taxon>
        <taxon>Entelegynae</taxon>
        <taxon>Araneoidea</taxon>
        <taxon>Araneidae</taxon>
        <taxon>Araneus</taxon>
    </lineage>
</organism>
<gene>
    <name evidence="1" type="ORF">AVEN_115108_1</name>
</gene>
<protein>
    <submittedName>
        <fullName evidence="1">Uncharacterized protein</fullName>
    </submittedName>
</protein>
<dbReference type="EMBL" id="BGPR01000001">
    <property type="protein sequence ID" value="GBL72098.1"/>
    <property type="molecule type" value="Genomic_DNA"/>
</dbReference>
<evidence type="ECO:0000313" key="2">
    <source>
        <dbReference type="Proteomes" id="UP000499080"/>
    </source>
</evidence>
<reference evidence="1 2" key="1">
    <citation type="journal article" date="2019" name="Sci. Rep.">
        <title>Orb-weaving spider Araneus ventricosus genome elucidates the spidroin gene catalogue.</title>
        <authorList>
            <person name="Kono N."/>
            <person name="Nakamura H."/>
            <person name="Ohtoshi R."/>
            <person name="Moran D.A.P."/>
            <person name="Shinohara A."/>
            <person name="Yoshida Y."/>
            <person name="Fujiwara M."/>
            <person name="Mori M."/>
            <person name="Tomita M."/>
            <person name="Arakawa K."/>
        </authorList>
    </citation>
    <scope>NUCLEOTIDE SEQUENCE [LARGE SCALE GENOMIC DNA]</scope>
</reference>
<comment type="caution">
    <text evidence="1">The sequence shown here is derived from an EMBL/GenBank/DDBJ whole genome shotgun (WGS) entry which is preliminary data.</text>
</comment>